<dbReference type="AlphaFoldDB" id="A0AAE1NBJ4"/>
<dbReference type="EMBL" id="JAWZYT010007309">
    <property type="protein sequence ID" value="KAK4286808.1"/>
    <property type="molecule type" value="Genomic_DNA"/>
</dbReference>
<evidence type="ECO:0000313" key="1">
    <source>
        <dbReference type="EMBL" id="KAK4286808.1"/>
    </source>
</evidence>
<dbReference type="Proteomes" id="UP001292094">
    <property type="component" value="Unassembled WGS sequence"/>
</dbReference>
<keyword evidence="2" id="KW-1185">Reference proteome</keyword>
<proteinExistence type="predicted"/>
<reference evidence="1" key="1">
    <citation type="submission" date="2023-11" db="EMBL/GenBank/DDBJ databases">
        <title>Genome assemblies of two species of porcelain crab, Petrolisthes cinctipes and Petrolisthes manimaculis (Anomura: Porcellanidae).</title>
        <authorList>
            <person name="Angst P."/>
        </authorList>
    </citation>
    <scope>NUCLEOTIDE SEQUENCE</scope>
    <source>
        <strain evidence="1">PB745_02</strain>
        <tissue evidence="1">Gill</tissue>
    </source>
</reference>
<protein>
    <submittedName>
        <fullName evidence="1">Uncharacterized protein</fullName>
    </submittedName>
</protein>
<sequence length="85" mass="9683">MIIFPESPSCPHYMFTLSTPAVFGFQPWTEFRFRSVFPLFLSRHSQSRLMSPVPPNCPPLPTNGSILVCEVRLHQSRIRGSHEGP</sequence>
<accession>A0AAE1NBJ4</accession>
<comment type="caution">
    <text evidence="1">The sequence shown here is derived from an EMBL/GenBank/DDBJ whole genome shotgun (WGS) entry which is preliminary data.</text>
</comment>
<organism evidence="1 2">
    <name type="scientific">Petrolisthes manimaculis</name>
    <dbReference type="NCBI Taxonomy" id="1843537"/>
    <lineage>
        <taxon>Eukaryota</taxon>
        <taxon>Metazoa</taxon>
        <taxon>Ecdysozoa</taxon>
        <taxon>Arthropoda</taxon>
        <taxon>Crustacea</taxon>
        <taxon>Multicrustacea</taxon>
        <taxon>Malacostraca</taxon>
        <taxon>Eumalacostraca</taxon>
        <taxon>Eucarida</taxon>
        <taxon>Decapoda</taxon>
        <taxon>Pleocyemata</taxon>
        <taxon>Anomura</taxon>
        <taxon>Galatheoidea</taxon>
        <taxon>Porcellanidae</taxon>
        <taxon>Petrolisthes</taxon>
    </lineage>
</organism>
<gene>
    <name evidence="1" type="ORF">Pmani_040103</name>
</gene>
<evidence type="ECO:0000313" key="2">
    <source>
        <dbReference type="Proteomes" id="UP001292094"/>
    </source>
</evidence>
<name>A0AAE1NBJ4_9EUCA</name>